<dbReference type="Gene3D" id="3.10.180.10">
    <property type="entry name" value="2,3-Dihydroxybiphenyl 1,2-Dioxygenase, domain 1"/>
    <property type="match status" value="2"/>
</dbReference>
<dbReference type="InterPro" id="IPR029068">
    <property type="entry name" value="Glyas_Bleomycin-R_OHBP_Dase"/>
</dbReference>
<dbReference type="STRING" id="439228.SAMN06295920_101179"/>
<dbReference type="PANTHER" id="PTHR21366">
    <property type="entry name" value="GLYOXALASE FAMILY PROTEIN"/>
    <property type="match status" value="1"/>
</dbReference>
<evidence type="ECO:0000313" key="2">
    <source>
        <dbReference type="EMBL" id="SKB25820.1"/>
    </source>
</evidence>
<accession>A0A1T4ZSV4</accession>
<dbReference type="SUPFAM" id="SSF54593">
    <property type="entry name" value="Glyoxalase/Bleomycin resistance protein/Dihydroxybiphenyl dioxygenase"/>
    <property type="match status" value="2"/>
</dbReference>
<keyword evidence="3" id="KW-1185">Reference proteome</keyword>
<sequence length="290" mass="32271">MIEAEGHLDRLPKGGAPRLRAHLAGVALTSPDPRRLAGFYMDAMGYRGEWHGDVWTGSLAGRRLSIRPGSANSVDHSIFALPDPLHLADLRGRLVSEKVGVGDIFDTLLSGPAIELADPDGNRLVFGVAADAPATDAPDFPRLQHIVFASDEAGRMVRFYCDVLGFAPSDYVSDEADDLTSAFLRCSPEHHSIAVFRAPRKRLDHLCYDVADWTAIRDWADRFADRRITLRWGPGRHGPGNNLFFFVNDPDGNWIEFSTELELVKGPRETKLWIHEERTLNSWGTAFLRS</sequence>
<dbReference type="PANTHER" id="PTHR21366:SF14">
    <property type="entry name" value="GLYOXALASE DOMAIN-CONTAINING PROTEIN 5"/>
    <property type="match status" value="1"/>
</dbReference>
<dbReference type="CDD" id="cd08343">
    <property type="entry name" value="ED_TypeI_classII_C"/>
    <property type="match status" value="1"/>
</dbReference>
<name>A0A1T4ZSV4_9SPHN</name>
<evidence type="ECO:0000313" key="3">
    <source>
        <dbReference type="Proteomes" id="UP000189818"/>
    </source>
</evidence>
<dbReference type="Proteomes" id="UP000189818">
    <property type="component" value="Unassembled WGS sequence"/>
</dbReference>
<protein>
    <submittedName>
        <fullName evidence="2">Catechol 2,3-dioxygenase</fullName>
    </submittedName>
</protein>
<organism evidence="2 3">
    <name type="scientific">Rhizorhabdus histidinilytica</name>
    <dbReference type="NCBI Taxonomy" id="439228"/>
    <lineage>
        <taxon>Bacteria</taxon>
        <taxon>Pseudomonadati</taxon>
        <taxon>Pseudomonadota</taxon>
        <taxon>Alphaproteobacteria</taxon>
        <taxon>Sphingomonadales</taxon>
        <taxon>Sphingomonadaceae</taxon>
        <taxon>Rhizorhabdus</taxon>
    </lineage>
</organism>
<dbReference type="InterPro" id="IPR037523">
    <property type="entry name" value="VOC_core"/>
</dbReference>
<dbReference type="GO" id="GO:0051213">
    <property type="term" value="F:dioxygenase activity"/>
    <property type="evidence" value="ECO:0007669"/>
    <property type="project" value="UniProtKB-KW"/>
</dbReference>
<dbReference type="RefSeq" id="WP_079646156.1">
    <property type="nucleotide sequence ID" value="NZ_FUYM01000001.1"/>
</dbReference>
<dbReference type="OrthoDB" id="9803142at2"/>
<feature type="domain" description="VOC" evidence="1">
    <location>
        <begin position="142"/>
        <end position="260"/>
    </location>
</feature>
<reference evidence="3" key="1">
    <citation type="submission" date="2017-02" db="EMBL/GenBank/DDBJ databases">
        <authorList>
            <person name="Varghese N."/>
            <person name="Submissions S."/>
        </authorList>
    </citation>
    <scope>NUCLEOTIDE SEQUENCE [LARGE SCALE GENOMIC DNA]</scope>
    <source>
        <strain evidence="3">UM2</strain>
    </source>
</reference>
<proteinExistence type="predicted"/>
<gene>
    <name evidence="2" type="ORF">SAMN06295920_101179</name>
</gene>
<dbReference type="AlphaFoldDB" id="A0A1T4ZSV4"/>
<dbReference type="EMBL" id="FUYM01000001">
    <property type="protein sequence ID" value="SKB25820.1"/>
    <property type="molecule type" value="Genomic_DNA"/>
</dbReference>
<dbReference type="InterPro" id="IPR004360">
    <property type="entry name" value="Glyas_Fos-R_dOase_dom"/>
</dbReference>
<keyword evidence="2" id="KW-0560">Oxidoreductase</keyword>
<dbReference type="InterPro" id="IPR050383">
    <property type="entry name" value="GlyoxalaseI/FosfomycinResist"/>
</dbReference>
<keyword evidence="2" id="KW-0223">Dioxygenase</keyword>
<dbReference type="Pfam" id="PF00903">
    <property type="entry name" value="Glyoxalase"/>
    <property type="match status" value="1"/>
</dbReference>
<evidence type="ECO:0000259" key="1">
    <source>
        <dbReference type="PROSITE" id="PS51819"/>
    </source>
</evidence>
<dbReference type="PROSITE" id="PS51819">
    <property type="entry name" value="VOC"/>
    <property type="match status" value="1"/>
</dbReference>